<dbReference type="GO" id="GO:0004018">
    <property type="term" value="F:N6-(1,2-dicarboxyethyl)AMP AMP-lyase (fumarate-forming) activity"/>
    <property type="evidence" value="ECO:0007669"/>
    <property type="project" value="TreeGrafter"/>
</dbReference>
<geneLocation type="plasmid" evidence="3">
    <name>pDson01</name>
</geneLocation>
<sequence length="177" mass="18738">MGSSTMPQKRNPKQSAAVVTLAAQVRALVPLALDAMIQPHEVEGARTAMMDAAVAQGCLLSDELLGLPTAVIRGLEWHPERMAANLQLTGGLINAEAVMMQLGQRIGRQDAHGLVHHAAQLVSTDRSGEDFLTVLANDPQVRAALSGEELARLLDPAAHTGLSAALARETKARMLTI</sequence>
<dbReference type="Gene3D" id="1.10.40.30">
    <property type="entry name" value="Fumarase/aspartase (C-terminal domain)"/>
    <property type="match status" value="1"/>
</dbReference>
<dbReference type="InterPro" id="IPR019468">
    <property type="entry name" value="AdenyloSucc_lyase_C"/>
</dbReference>
<reference evidence="3" key="1">
    <citation type="submission" date="2024-06" db="EMBL/GenBank/DDBJ databases">
        <title>Draft Genome Sequence of Deinococcus sonorensis Type Strain KR-87, a Biofilm Producing Representative of the Genus Deinococcus.</title>
        <authorList>
            <person name="Boren L.S."/>
            <person name="Grosso R.A."/>
            <person name="Hugenberg-Cox A.N."/>
            <person name="Hill J.T.E."/>
            <person name="Albert C.M."/>
            <person name="Tuohy J.M."/>
        </authorList>
    </citation>
    <scope>NUCLEOTIDE SEQUENCE</scope>
    <source>
        <strain evidence="3">KR-87</strain>
        <plasmid evidence="3">pDson01</plasmid>
    </source>
</reference>
<dbReference type="GO" id="GO:0005829">
    <property type="term" value="C:cytosol"/>
    <property type="evidence" value="ECO:0007669"/>
    <property type="project" value="TreeGrafter"/>
</dbReference>
<dbReference type="Pfam" id="PF10397">
    <property type="entry name" value="ADSL_C"/>
    <property type="match status" value="1"/>
</dbReference>
<dbReference type="KEGG" id="dsc:ABOD76_03080"/>
<keyword evidence="1" id="KW-0456">Lyase</keyword>
<dbReference type="AlphaFoldDB" id="A0AAU7U587"/>
<gene>
    <name evidence="3" type="ORF">ABOD76_03080</name>
</gene>
<protein>
    <recommendedName>
        <fullName evidence="2">Adenylosuccinate lyase C-terminal domain-containing protein</fullName>
    </recommendedName>
</protein>
<keyword evidence="3" id="KW-0614">Plasmid</keyword>
<name>A0AAU7U587_9DEIO</name>
<organism evidence="3">
    <name type="scientific">Deinococcus sonorensis KR-87</name>
    <dbReference type="NCBI Taxonomy" id="694439"/>
    <lineage>
        <taxon>Bacteria</taxon>
        <taxon>Thermotogati</taxon>
        <taxon>Deinococcota</taxon>
        <taxon>Deinococci</taxon>
        <taxon>Deinococcales</taxon>
        <taxon>Deinococcaceae</taxon>
        <taxon>Deinococcus</taxon>
    </lineage>
</organism>
<dbReference type="RefSeq" id="WP_350241349.1">
    <property type="nucleotide sequence ID" value="NZ_CP158297.1"/>
</dbReference>
<evidence type="ECO:0000259" key="2">
    <source>
        <dbReference type="SMART" id="SM00998"/>
    </source>
</evidence>
<dbReference type="InterPro" id="IPR008948">
    <property type="entry name" value="L-Aspartase-like"/>
</dbReference>
<dbReference type="SUPFAM" id="SSF48557">
    <property type="entry name" value="L-aspartase-like"/>
    <property type="match status" value="1"/>
</dbReference>
<dbReference type="InterPro" id="IPR020557">
    <property type="entry name" value="Fumarate_lyase_CS"/>
</dbReference>
<dbReference type="PANTHER" id="PTHR43172:SF1">
    <property type="entry name" value="ADENYLOSUCCINATE LYASE"/>
    <property type="match status" value="1"/>
</dbReference>
<dbReference type="SMART" id="SM00998">
    <property type="entry name" value="ADSL_C"/>
    <property type="match status" value="1"/>
</dbReference>
<evidence type="ECO:0000313" key="3">
    <source>
        <dbReference type="EMBL" id="XBV83685.1"/>
    </source>
</evidence>
<dbReference type="GO" id="GO:0044208">
    <property type="term" value="P:'de novo' AMP biosynthetic process"/>
    <property type="evidence" value="ECO:0007669"/>
    <property type="project" value="TreeGrafter"/>
</dbReference>
<feature type="domain" description="Adenylosuccinate lyase C-terminal" evidence="2">
    <location>
        <begin position="90"/>
        <end position="171"/>
    </location>
</feature>
<dbReference type="PROSITE" id="PS00163">
    <property type="entry name" value="FUMARATE_LYASES"/>
    <property type="match status" value="1"/>
</dbReference>
<dbReference type="GO" id="GO:0070626">
    <property type="term" value="F:(S)-2-(5-amino-1-(5-phospho-D-ribosyl)imidazole-4-carboxamido) succinate lyase (fumarate-forming) activity"/>
    <property type="evidence" value="ECO:0007669"/>
    <property type="project" value="TreeGrafter"/>
</dbReference>
<accession>A0AAU7U587</accession>
<proteinExistence type="predicted"/>
<dbReference type="EMBL" id="CP158297">
    <property type="protein sequence ID" value="XBV83685.1"/>
    <property type="molecule type" value="Genomic_DNA"/>
</dbReference>
<dbReference type="Gene3D" id="1.20.200.10">
    <property type="entry name" value="Fumarase/aspartase (Central domain)"/>
    <property type="match status" value="1"/>
</dbReference>
<dbReference type="PANTHER" id="PTHR43172">
    <property type="entry name" value="ADENYLOSUCCINATE LYASE"/>
    <property type="match status" value="1"/>
</dbReference>
<evidence type="ECO:0000256" key="1">
    <source>
        <dbReference type="ARBA" id="ARBA00023239"/>
    </source>
</evidence>